<dbReference type="EMBL" id="JABASA010000007">
    <property type="protein sequence ID" value="NMD48928.1"/>
    <property type="molecule type" value="Genomic_DNA"/>
</dbReference>
<sequence length="73" mass="8531">MKITIRLGDADADRTVFIKSRQQGLSLLFEEYEIFRPYFAYKIASLLSMKQLSFIIAPAFIKIYNFKIIDTAF</sequence>
<accession>A0A7X9LCW9</accession>
<evidence type="ECO:0000313" key="2">
    <source>
        <dbReference type="Proteomes" id="UP000532121"/>
    </source>
</evidence>
<name>A0A7X9LCW9_STRRT</name>
<gene>
    <name evidence="1" type="ORF">HHO37_04380</name>
</gene>
<dbReference type="RefSeq" id="WP_003089487.1">
    <property type="nucleotide sequence ID" value="NZ_CP043405.1"/>
</dbReference>
<evidence type="ECO:0000313" key="1">
    <source>
        <dbReference type="EMBL" id="NMD48928.1"/>
    </source>
</evidence>
<reference evidence="1 2" key="1">
    <citation type="submission" date="2020-04" db="EMBL/GenBank/DDBJ databases">
        <title>MicrobeNet Type strains.</title>
        <authorList>
            <person name="Nicholson A.C."/>
        </authorList>
    </citation>
    <scope>NUCLEOTIDE SEQUENCE [LARGE SCALE GENOMIC DNA]</scope>
    <source>
        <strain evidence="1 2">DSM 22768</strain>
    </source>
</reference>
<organism evidence="1 2">
    <name type="scientific">Streptococcus ratti</name>
    <dbReference type="NCBI Taxonomy" id="1341"/>
    <lineage>
        <taxon>Bacteria</taxon>
        <taxon>Bacillati</taxon>
        <taxon>Bacillota</taxon>
        <taxon>Bacilli</taxon>
        <taxon>Lactobacillales</taxon>
        <taxon>Streptococcaceae</taxon>
        <taxon>Streptococcus</taxon>
    </lineage>
</organism>
<dbReference type="AlphaFoldDB" id="A0A7X9LCW9"/>
<dbReference type="Proteomes" id="UP000532121">
    <property type="component" value="Unassembled WGS sequence"/>
</dbReference>
<proteinExistence type="predicted"/>
<protein>
    <submittedName>
        <fullName evidence="1">Uncharacterized protein</fullName>
    </submittedName>
</protein>
<comment type="caution">
    <text evidence="1">The sequence shown here is derived from an EMBL/GenBank/DDBJ whole genome shotgun (WGS) entry which is preliminary data.</text>
</comment>